<dbReference type="PANTHER" id="PTHR10098">
    <property type="entry name" value="RAPSYN-RELATED"/>
    <property type="match status" value="1"/>
</dbReference>
<dbReference type="AlphaFoldDB" id="A0A1I0I1V2"/>
<dbReference type="SMART" id="SM00028">
    <property type="entry name" value="TPR"/>
    <property type="match status" value="6"/>
</dbReference>
<evidence type="ECO:0000313" key="2">
    <source>
        <dbReference type="EMBL" id="SET89545.1"/>
    </source>
</evidence>
<evidence type="ECO:0000313" key="3">
    <source>
        <dbReference type="Proteomes" id="UP000199361"/>
    </source>
</evidence>
<dbReference type="InterPro" id="IPR004027">
    <property type="entry name" value="SEC_C_motif"/>
</dbReference>
<dbReference type="Proteomes" id="UP000199361">
    <property type="component" value="Unassembled WGS sequence"/>
</dbReference>
<dbReference type="Gene3D" id="1.25.40.10">
    <property type="entry name" value="Tetratricopeptide repeat domain"/>
    <property type="match status" value="3"/>
</dbReference>
<accession>A0A1I0I1V2</accession>
<name>A0A1I0I1V2_9ACTN</name>
<dbReference type="InterPro" id="IPR019734">
    <property type="entry name" value="TPR_rpt"/>
</dbReference>
<gene>
    <name evidence="2" type="ORF">SAMN05421811_104589</name>
</gene>
<organism evidence="2 3">
    <name type="scientific">Nonomuraea wenchangensis</name>
    <dbReference type="NCBI Taxonomy" id="568860"/>
    <lineage>
        <taxon>Bacteria</taxon>
        <taxon>Bacillati</taxon>
        <taxon>Actinomycetota</taxon>
        <taxon>Actinomycetes</taxon>
        <taxon>Streptosporangiales</taxon>
        <taxon>Streptosporangiaceae</taxon>
        <taxon>Nonomuraea</taxon>
    </lineage>
</organism>
<dbReference type="RefSeq" id="WP_091081693.1">
    <property type="nucleotide sequence ID" value="NZ_FOHX01000004.1"/>
</dbReference>
<reference evidence="2 3" key="1">
    <citation type="submission" date="2016-10" db="EMBL/GenBank/DDBJ databases">
        <authorList>
            <person name="de Groot N.N."/>
        </authorList>
    </citation>
    <scope>NUCLEOTIDE SEQUENCE [LARGE SCALE GENOMIC DNA]</scope>
    <source>
        <strain evidence="2 3">CGMCC 4.5598</strain>
    </source>
</reference>
<proteinExistence type="predicted"/>
<dbReference type="OrthoDB" id="335659at2"/>
<protein>
    <submittedName>
        <fullName evidence="2">CHAT domain-containing protein</fullName>
    </submittedName>
</protein>
<dbReference type="Pfam" id="PF12770">
    <property type="entry name" value="CHAT"/>
    <property type="match status" value="1"/>
</dbReference>
<keyword evidence="3" id="KW-1185">Reference proteome</keyword>
<dbReference type="SUPFAM" id="SSF103642">
    <property type="entry name" value="Sec-C motif"/>
    <property type="match status" value="1"/>
</dbReference>
<dbReference type="Pfam" id="PF13374">
    <property type="entry name" value="TPR_10"/>
    <property type="match status" value="1"/>
</dbReference>
<dbReference type="EMBL" id="FOHX01000004">
    <property type="protein sequence ID" value="SET89545.1"/>
    <property type="molecule type" value="Genomic_DNA"/>
</dbReference>
<sequence>MSTEPTKFDLATLLFDHGDVPGALRLLDEVLAEADADQDPTSRFFALVQKSGWSREIGRMTEAAESLDAAERELSSLPHEGQEMLLAALLLEQGIAAQRTGDFDHADALLEESRRLVSGTGAADLHVPDVLVNQAAGHLALGRPEQAKRLLLAALETDERIGNVRGRAHELNMLGLVSLQLGDLDTARAHFEQSCSLASEAGYLRFAADAASNFAIVLDLRGEHDKVVRTLRELGSFWADTGDVASHACLMANRGALAARQGDVVTAEDLFMKSRELHRESGNWVHMIQDQTNLSMLANVRGDLEAALAIAENALAQAREHTLVIHMWHLEYLIASHKLELLKRDGHPDELRARWSSEATAGLNAAIDLIELLRAHAGRPEERQWLLADKEVVYETAIMFAAARGRPDEAFLLCERARSRSFLESLGVQRLRRYDPDSPSGETYQNLVDRLLDPDTPSERKHVLLDKLRTLRARTVAELPDVAVITEPALPSIEEICAAIPAYIRVLVHFVIGHKILVFLLDRQGLHDCTMVSVGEPLEQIVRRFRQEIEDDDADLEAGNLFFGALFRPAMPFLSETANLIVVPHSELHHLPYSAFWFRPAGPDAPPRQYLKNRFHLAALPSASCLPTVFKDADATYGPAIVLGDPLGDLPGAAREAAIVADLLGVPALLGEHARREAFLGAQRPGVLHVAAHGTYNHDDPLLSGLRLADGMLTVENLIEHGPATLLMVLSGCVTGLSERRPGDELVGLAQAALRGGTSAVVATLWETSDESGVLFFEHFYQALAVGIPVSEAMAWARQQVSETFDAAVDWAPFMLIGDPTTRVINESALLKLRDQAHEAHELMTRGEFTEATARYEQIRTRQLFLVGADHPDTLNTSDRLAGAYAVTGRLNEAVALFEETMAACERVFGPNDDTTAHVRDNLRRARRERDHSQLGGASRNAVCPCGSGKKYKRCHGRQ</sequence>
<dbReference type="STRING" id="568860.SAMN05421811_104589"/>
<dbReference type="SUPFAM" id="SSF48452">
    <property type="entry name" value="TPR-like"/>
    <property type="match status" value="3"/>
</dbReference>
<dbReference type="InterPro" id="IPR024983">
    <property type="entry name" value="CHAT_dom"/>
</dbReference>
<dbReference type="InterPro" id="IPR011990">
    <property type="entry name" value="TPR-like_helical_dom_sf"/>
</dbReference>
<dbReference type="Pfam" id="PF02810">
    <property type="entry name" value="SEC-C"/>
    <property type="match status" value="1"/>
</dbReference>
<evidence type="ECO:0000259" key="1">
    <source>
        <dbReference type="Pfam" id="PF12770"/>
    </source>
</evidence>
<dbReference type="PANTHER" id="PTHR10098:SF108">
    <property type="entry name" value="TETRATRICOPEPTIDE REPEAT PROTEIN 28"/>
    <property type="match status" value="1"/>
</dbReference>
<dbReference type="Pfam" id="PF13424">
    <property type="entry name" value="TPR_12"/>
    <property type="match status" value="1"/>
</dbReference>
<feature type="domain" description="CHAT" evidence="1">
    <location>
        <begin position="565"/>
        <end position="819"/>
    </location>
</feature>